<feature type="domain" description="CBM6" evidence="8">
    <location>
        <begin position="426"/>
        <end position="557"/>
    </location>
</feature>
<dbReference type="PROSITE" id="PS51175">
    <property type="entry name" value="CBM6"/>
    <property type="match status" value="1"/>
</dbReference>
<dbReference type="Pfam" id="PF07635">
    <property type="entry name" value="PSCyt1"/>
    <property type="match status" value="1"/>
</dbReference>
<gene>
    <name evidence="9" type="ORF">GCM10011514_12600</name>
</gene>
<evidence type="ECO:0000313" key="10">
    <source>
        <dbReference type="Proteomes" id="UP000609064"/>
    </source>
</evidence>
<keyword evidence="3" id="KW-0732">Signal</keyword>
<dbReference type="RefSeq" id="WP_188765183.1">
    <property type="nucleotide sequence ID" value="NZ_BMKK01000002.1"/>
</dbReference>
<name>A0A916YKP5_9BACT</name>
<dbReference type="GO" id="GO:0009055">
    <property type="term" value="F:electron transfer activity"/>
    <property type="evidence" value="ECO:0007669"/>
    <property type="project" value="InterPro"/>
</dbReference>
<dbReference type="Pfam" id="PF03422">
    <property type="entry name" value="CBM_6"/>
    <property type="match status" value="1"/>
</dbReference>
<evidence type="ECO:0000259" key="8">
    <source>
        <dbReference type="PROSITE" id="PS51175"/>
    </source>
</evidence>
<dbReference type="CDD" id="cd04084">
    <property type="entry name" value="CBM6_xylanase-like"/>
    <property type="match status" value="1"/>
</dbReference>
<dbReference type="PROSITE" id="PS51007">
    <property type="entry name" value="CYTC"/>
    <property type="match status" value="1"/>
</dbReference>
<dbReference type="InterPro" id="IPR022655">
    <property type="entry name" value="DUF1553"/>
</dbReference>
<evidence type="ECO:0000256" key="5">
    <source>
        <dbReference type="PROSITE-ProRule" id="PRU00433"/>
    </source>
</evidence>
<dbReference type="GO" id="GO:0030246">
    <property type="term" value="F:carbohydrate binding"/>
    <property type="evidence" value="ECO:0007669"/>
    <property type="project" value="InterPro"/>
</dbReference>
<dbReference type="SUPFAM" id="SSF46626">
    <property type="entry name" value="Cytochrome c"/>
    <property type="match status" value="1"/>
</dbReference>
<reference evidence="9" key="1">
    <citation type="journal article" date="2014" name="Int. J. Syst. Evol. Microbiol.">
        <title>Complete genome sequence of Corynebacterium casei LMG S-19264T (=DSM 44701T), isolated from a smear-ripened cheese.</title>
        <authorList>
            <consortium name="US DOE Joint Genome Institute (JGI-PGF)"/>
            <person name="Walter F."/>
            <person name="Albersmeier A."/>
            <person name="Kalinowski J."/>
            <person name="Ruckert C."/>
        </authorList>
    </citation>
    <scope>NUCLEOTIDE SEQUENCE</scope>
    <source>
        <strain evidence="9">CGMCC 1.15958</strain>
    </source>
</reference>
<evidence type="ECO:0000256" key="2">
    <source>
        <dbReference type="ARBA" id="ARBA00022723"/>
    </source>
</evidence>
<evidence type="ECO:0000256" key="4">
    <source>
        <dbReference type="ARBA" id="ARBA00023004"/>
    </source>
</evidence>
<keyword evidence="6" id="KW-0472">Membrane</keyword>
<keyword evidence="2 5" id="KW-0479">Metal-binding</keyword>
<dbReference type="PANTHER" id="PTHR35889">
    <property type="entry name" value="CYCLOINULO-OLIGOSACCHARIDE FRUCTANOTRANSFERASE-RELATED"/>
    <property type="match status" value="1"/>
</dbReference>
<keyword evidence="4 5" id="KW-0408">Iron</keyword>
<reference evidence="9" key="2">
    <citation type="submission" date="2020-09" db="EMBL/GenBank/DDBJ databases">
        <authorList>
            <person name="Sun Q."/>
            <person name="Zhou Y."/>
        </authorList>
    </citation>
    <scope>NUCLEOTIDE SEQUENCE</scope>
    <source>
        <strain evidence="9">CGMCC 1.15958</strain>
    </source>
</reference>
<comment type="caution">
    <text evidence="9">The sequence shown here is derived from an EMBL/GenBank/DDBJ whole genome shotgun (WGS) entry which is preliminary data.</text>
</comment>
<dbReference type="Gene3D" id="2.60.120.260">
    <property type="entry name" value="Galactose-binding domain-like"/>
    <property type="match status" value="1"/>
</dbReference>
<dbReference type="SMART" id="SM00606">
    <property type="entry name" value="CBD_IV"/>
    <property type="match status" value="1"/>
</dbReference>
<dbReference type="InterPro" id="IPR011429">
    <property type="entry name" value="Cyt_c_Planctomycete-type"/>
</dbReference>
<evidence type="ECO:0000256" key="1">
    <source>
        <dbReference type="ARBA" id="ARBA00022617"/>
    </source>
</evidence>
<dbReference type="InterPro" id="IPR036909">
    <property type="entry name" value="Cyt_c-like_dom_sf"/>
</dbReference>
<protein>
    <recommendedName>
        <fullName evidence="11">DUF1553 domain-containing protein</fullName>
    </recommendedName>
</protein>
<keyword evidence="10" id="KW-1185">Reference proteome</keyword>
<keyword evidence="6" id="KW-1133">Transmembrane helix</keyword>
<dbReference type="GO" id="GO:0046872">
    <property type="term" value="F:metal ion binding"/>
    <property type="evidence" value="ECO:0007669"/>
    <property type="project" value="UniProtKB-KW"/>
</dbReference>
<dbReference type="SUPFAM" id="SSF49785">
    <property type="entry name" value="Galactose-binding domain-like"/>
    <property type="match status" value="1"/>
</dbReference>
<organism evidence="9 10">
    <name type="scientific">Emticicia aquatilis</name>
    <dbReference type="NCBI Taxonomy" id="1537369"/>
    <lineage>
        <taxon>Bacteria</taxon>
        <taxon>Pseudomonadati</taxon>
        <taxon>Bacteroidota</taxon>
        <taxon>Cytophagia</taxon>
        <taxon>Cytophagales</taxon>
        <taxon>Leadbetterellaceae</taxon>
        <taxon>Emticicia</taxon>
    </lineage>
</organism>
<evidence type="ECO:0000313" key="9">
    <source>
        <dbReference type="EMBL" id="GGD49889.1"/>
    </source>
</evidence>
<dbReference type="InterPro" id="IPR009056">
    <property type="entry name" value="Cyt_c-like_dom"/>
</dbReference>
<keyword evidence="1 5" id="KW-0349">Heme</keyword>
<dbReference type="GO" id="GO:0020037">
    <property type="term" value="F:heme binding"/>
    <property type="evidence" value="ECO:0007669"/>
    <property type="project" value="InterPro"/>
</dbReference>
<dbReference type="Proteomes" id="UP000609064">
    <property type="component" value="Unassembled WGS sequence"/>
</dbReference>
<accession>A0A916YKP5</accession>
<dbReference type="EMBL" id="BMKK01000002">
    <property type="protein sequence ID" value="GGD49889.1"/>
    <property type="molecule type" value="Genomic_DNA"/>
</dbReference>
<dbReference type="InterPro" id="IPR008979">
    <property type="entry name" value="Galactose-bd-like_sf"/>
</dbReference>
<proteinExistence type="predicted"/>
<evidence type="ECO:0000259" key="7">
    <source>
        <dbReference type="PROSITE" id="PS51007"/>
    </source>
</evidence>
<dbReference type="Pfam" id="PF07583">
    <property type="entry name" value="PSCyt2"/>
    <property type="match status" value="1"/>
</dbReference>
<evidence type="ECO:0000256" key="6">
    <source>
        <dbReference type="SAM" id="Phobius"/>
    </source>
</evidence>
<dbReference type="PANTHER" id="PTHR35889:SF3">
    <property type="entry name" value="F-BOX DOMAIN-CONTAINING PROTEIN"/>
    <property type="match status" value="1"/>
</dbReference>
<keyword evidence="6" id="KW-0812">Transmembrane</keyword>
<dbReference type="InterPro" id="IPR005084">
    <property type="entry name" value="CBM6"/>
</dbReference>
<feature type="domain" description="Cytochrome c" evidence="7">
    <location>
        <begin position="32"/>
        <end position="123"/>
    </location>
</feature>
<dbReference type="AlphaFoldDB" id="A0A916YKP5"/>
<dbReference type="Gene3D" id="1.10.760.10">
    <property type="entry name" value="Cytochrome c-like domain"/>
    <property type="match status" value="1"/>
</dbReference>
<evidence type="ECO:0000256" key="3">
    <source>
        <dbReference type="ARBA" id="ARBA00022729"/>
    </source>
</evidence>
<dbReference type="InterPro" id="IPR011444">
    <property type="entry name" value="DUF1549"/>
</dbReference>
<sequence>MNIQYLKWVFIIALPIAILYFTYKNWDTEQISYNEEIRPIFNKKCIVCHGGVKKNGNFSLLFPEEAYAKAKSGKFAIIPFDTENSEVMKRIKSHDPDERMPKDKDPLTDEEIRKIEKWINQGAKWENHWAYSPPQQSITVPNVGNDWAKNKIDNFVFEKLKQEGLSPSKEADRPTLLRRLSLDLIGLPPTLQETKDFVNDKSPNAYEKQVDRLLKSPTFGERWASMWLDLARYADSKGYEKDLDRSIWKYRDWVIKAFNEDMPFDQFTIHQLAGDLLPKTPNESIESLENRNIATAFHRNTMANDEGGTNDEEFRNMAVIDRVSTTMEVWQGTTMACVQCHSHPYDPFRHEDFYKLAAFFNNTQDRDLYNEKPHFKTYAKDKEEDVIRLTNWINSKLPANLSNIKHSDKALLAEKTNDYLRKLGFYRIEAESFDSTSRHIELWNNQKEIMQTTEGAYTVYEDIDLTNIETVKYRYQSGAENAFIEMRLGSSEGELISKVETKCSEKEVNVGWSRWNQYTTSSGKVKPTKGVHDVYLVFRKGKNFWTDLMHLDWMELQSSKMPIRTLPKTVQDSIEKLATIDAIATPIMVERPQKKVRKTHVFIRGNWMMKGSEVQPDVPAILPNMKNYPKNRLGLAEWLVNKQNPLTSRVIVNRFWEQLFGTGLLESLEDFGSMGSKPTHPALLDWLAVKFVNDDDWKVKSLLKTIVMSATYQQSSLISKQLEAKDPRNLLLARGPRVRLSSEQIRDQALAISGLLNPTMYGPSVRPPNPTDGAWRREKSGNQFRRAIYTYWRRTNPYPSMITFDSPQRNVCVSRRVRTNTPLQALTTLNDTVYYAAAQNIALKMQLSQAKTTRDKIRAGYVHIFQKQPSQSKTALLENLYNDALMDFRKKKSTKAELLALTLTANTMLNLDEFLTK</sequence>
<dbReference type="InterPro" id="IPR006584">
    <property type="entry name" value="Cellulose-bd_IV"/>
</dbReference>
<feature type="transmembrane region" description="Helical" evidence="6">
    <location>
        <begin position="5"/>
        <end position="23"/>
    </location>
</feature>
<dbReference type="Pfam" id="PF07587">
    <property type="entry name" value="PSD1"/>
    <property type="match status" value="1"/>
</dbReference>
<evidence type="ECO:0008006" key="11">
    <source>
        <dbReference type="Google" id="ProtNLM"/>
    </source>
</evidence>